<dbReference type="OrthoDB" id="380603at2157"/>
<feature type="transmembrane region" description="Helical" evidence="1">
    <location>
        <begin position="27"/>
        <end position="47"/>
    </location>
</feature>
<organism evidence="2 3">
    <name type="scientific">Candidatus Nitrosocosmicus oleophilus</name>
    <dbReference type="NCBI Taxonomy" id="1353260"/>
    <lineage>
        <taxon>Archaea</taxon>
        <taxon>Nitrososphaerota</taxon>
        <taxon>Nitrososphaeria</taxon>
        <taxon>Nitrososphaerales</taxon>
        <taxon>Nitrososphaeraceae</taxon>
        <taxon>Candidatus Nitrosocosmicus</taxon>
    </lineage>
</organism>
<feature type="transmembrane region" description="Helical" evidence="1">
    <location>
        <begin position="129"/>
        <end position="146"/>
    </location>
</feature>
<keyword evidence="1" id="KW-0812">Transmembrane</keyword>
<dbReference type="KEGG" id="taa:NMY3_02512"/>
<sequence length="302" mass="33857">MSSLPDDDPIKRSSSEKYDRVGASLRWSQILAAASSIFFGFVLKIAVNPPSYFQLFDNLVLLTALYAVTTATAMFIMPVVHHMLHYHKFDVEKYLLATKRYTLIGIICVMLAMYLGLGLSLNSKVPSEIAYGLALLPFMIIFIRFYRHLPSNLVESTSTEDYDRVGAGMRWCQILAAASSIFFGFLLNITVSQPVYFQLLDNIVLLASLYAVAAATVMFIMPVIYHSNHYPRFDVAKFLLVTKEYVTIGIICVMLAMYLGLGLSLNSKVPTEVAYGAASLPFVTIFVWFLRNKSKITTNRTT</sequence>
<evidence type="ECO:0000313" key="2">
    <source>
        <dbReference type="EMBL" id="ALI36704.1"/>
    </source>
</evidence>
<accession>A0A654LYT8</accession>
<feature type="transmembrane region" description="Helical" evidence="1">
    <location>
        <begin position="245"/>
        <end position="261"/>
    </location>
</feature>
<feature type="transmembrane region" description="Helical" evidence="1">
    <location>
        <begin position="167"/>
        <end position="191"/>
    </location>
</feature>
<keyword evidence="1" id="KW-1133">Transmembrane helix</keyword>
<keyword evidence="1" id="KW-0472">Membrane</keyword>
<dbReference type="InterPro" id="IPR046291">
    <property type="entry name" value="DUF6328"/>
</dbReference>
<dbReference type="AlphaFoldDB" id="A0A654LYT8"/>
<dbReference type="EMBL" id="CP012850">
    <property type="protein sequence ID" value="ALI36704.1"/>
    <property type="molecule type" value="Genomic_DNA"/>
</dbReference>
<evidence type="ECO:0000256" key="1">
    <source>
        <dbReference type="SAM" id="Phobius"/>
    </source>
</evidence>
<protein>
    <submittedName>
        <fullName evidence="2">Uncharacterized protein</fullName>
    </submittedName>
</protein>
<dbReference type="Pfam" id="PF19853">
    <property type="entry name" value="DUF6328"/>
    <property type="match status" value="2"/>
</dbReference>
<keyword evidence="3" id="KW-1185">Reference proteome</keyword>
<feature type="transmembrane region" description="Helical" evidence="1">
    <location>
        <begin position="273"/>
        <end position="290"/>
    </location>
</feature>
<feature type="transmembrane region" description="Helical" evidence="1">
    <location>
        <begin position="101"/>
        <end position="117"/>
    </location>
</feature>
<dbReference type="Proteomes" id="UP000058925">
    <property type="component" value="Chromosome"/>
</dbReference>
<gene>
    <name evidence="2" type="ORF">NMY3_02512</name>
</gene>
<evidence type="ECO:0000313" key="3">
    <source>
        <dbReference type="Proteomes" id="UP000058925"/>
    </source>
</evidence>
<proteinExistence type="predicted"/>
<reference evidence="3" key="1">
    <citation type="submission" date="2015-10" db="EMBL/GenBank/DDBJ databases">
        <title>Niche specialization of a soil ammonia-oxidizing archaeon, Candidatus Nitrosocosmicus oleophilus.</title>
        <authorList>
            <person name="Jung M.-Y."/>
            <person name="Rhee S.-K."/>
        </authorList>
    </citation>
    <scope>NUCLEOTIDE SEQUENCE [LARGE SCALE GENOMIC DNA]</scope>
    <source>
        <strain evidence="3">MY3</strain>
    </source>
</reference>
<feature type="transmembrane region" description="Helical" evidence="1">
    <location>
        <begin position="203"/>
        <end position="225"/>
    </location>
</feature>
<feature type="transmembrane region" description="Helical" evidence="1">
    <location>
        <begin position="59"/>
        <end position="80"/>
    </location>
</feature>
<name>A0A654LYT8_9ARCH</name>
<dbReference type="GeneID" id="60422453"/>
<dbReference type="RefSeq" id="WP_196815926.1">
    <property type="nucleotide sequence ID" value="NZ_CP012850.1"/>
</dbReference>